<dbReference type="Pfam" id="PF17195">
    <property type="entry name" value="DUF5132"/>
    <property type="match status" value="1"/>
</dbReference>
<keyword evidence="1" id="KW-0472">Membrane</keyword>
<dbReference type="InterPro" id="IPR033456">
    <property type="entry name" value="DUF5132"/>
</dbReference>
<keyword evidence="3" id="KW-1185">Reference proteome</keyword>
<feature type="transmembrane region" description="Helical" evidence="1">
    <location>
        <begin position="12"/>
        <end position="35"/>
    </location>
</feature>
<accession>A0ABR8KKW2</accession>
<name>A0ABR8KKW2_9NOSO</name>
<gene>
    <name evidence="2" type="ORF">H6H03_33370</name>
</gene>
<dbReference type="Proteomes" id="UP000637383">
    <property type="component" value="Unassembled WGS sequence"/>
</dbReference>
<proteinExistence type="predicted"/>
<evidence type="ECO:0000313" key="2">
    <source>
        <dbReference type="EMBL" id="MBD2738712.1"/>
    </source>
</evidence>
<keyword evidence="1" id="KW-0812">Transmembrane</keyword>
<reference evidence="2 3" key="1">
    <citation type="journal article" date="2020" name="ISME J.">
        <title>Comparative genomics reveals insights into cyanobacterial evolution and habitat adaptation.</title>
        <authorList>
            <person name="Chen M.Y."/>
            <person name="Teng W.K."/>
            <person name="Zhao L."/>
            <person name="Hu C.X."/>
            <person name="Zhou Y.K."/>
            <person name="Han B.P."/>
            <person name="Song L.R."/>
            <person name="Shu W.S."/>
        </authorList>
    </citation>
    <scope>NUCLEOTIDE SEQUENCE [LARGE SCALE GENOMIC DNA]</scope>
    <source>
        <strain evidence="2 3">FACHB-159</strain>
    </source>
</reference>
<keyword evidence="1" id="KW-1133">Transmembrane helix</keyword>
<evidence type="ECO:0000256" key="1">
    <source>
        <dbReference type="SAM" id="Phobius"/>
    </source>
</evidence>
<sequence>MSVKLLPDLGDLVEGLGVTGIVGIILVPVFLPLIGSVGRPIAKAMVKNGILFYEKNKAALTELGETWEDIITEARSEVGEQRMKSAKPMDT</sequence>
<dbReference type="RefSeq" id="WP_190959239.1">
    <property type="nucleotide sequence ID" value="NZ_JACJTU010000056.1"/>
</dbReference>
<evidence type="ECO:0000313" key="3">
    <source>
        <dbReference type="Proteomes" id="UP000637383"/>
    </source>
</evidence>
<dbReference type="EMBL" id="JACJTU010000056">
    <property type="protein sequence ID" value="MBD2738712.1"/>
    <property type="molecule type" value="Genomic_DNA"/>
</dbReference>
<comment type="caution">
    <text evidence="2">The sequence shown here is derived from an EMBL/GenBank/DDBJ whole genome shotgun (WGS) entry which is preliminary data.</text>
</comment>
<protein>
    <submittedName>
        <fullName evidence="2">DUF5132 domain-containing protein</fullName>
    </submittedName>
</protein>
<organism evidence="2 3">
    <name type="scientific">Nostoc paludosum FACHB-159</name>
    <dbReference type="NCBI Taxonomy" id="2692908"/>
    <lineage>
        <taxon>Bacteria</taxon>
        <taxon>Bacillati</taxon>
        <taxon>Cyanobacteriota</taxon>
        <taxon>Cyanophyceae</taxon>
        <taxon>Nostocales</taxon>
        <taxon>Nostocaceae</taxon>
        <taxon>Nostoc</taxon>
    </lineage>
</organism>